<evidence type="ECO:0000313" key="5">
    <source>
        <dbReference type="Proteomes" id="UP000196365"/>
    </source>
</evidence>
<evidence type="ECO:0000256" key="2">
    <source>
        <dbReference type="SAM" id="Phobius"/>
    </source>
</evidence>
<keyword evidence="1" id="KW-0175">Coiled coil</keyword>
<dbReference type="Gene3D" id="2.40.420.20">
    <property type="match status" value="1"/>
</dbReference>
<dbReference type="RefSeq" id="WP_087677933.1">
    <property type="nucleotide sequence ID" value="NZ_FUWV01000002.1"/>
</dbReference>
<evidence type="ECO:0000259" key="3">
    <source>
        <dbReference type="Pfam" id="PF25989"/>
    </source>
</evidence>
<organism evidence="4 5">
    <name type="scientific">Garciella nitratireducens DSM 15102</name>
    <dbReference type="NCBI Taxonomy" id="1121911"/>
    <lineage>
        <taxon>Bacteria</taxon>
        <taxon>Bacillati</taxon>
        <taxon>Bacillota</taxon>
        <taxon>Clostridia</taxon>
        <taxon>Eubacteriales</taxon>
        <taxon>Eubacteriaceae</taxon>
        <taxon>Garciella</taxon>
    </lineage>
</organism>
<feature type="transmembrane region" description="Helical" evidence="2">
    <location>
        <begin position="7"/>
        <end position="25"/>
    </location>
</feature>
<proteinExistence type="predicted"/>
<name>A0A1T4KE85_9FIRM</name>
<dbReference type="Pfam" id="PF25989">
    <property type="entry name" value="YknX_C"/>
    <property type="match status" value="1"/>
</dbReference>
<feature type="coiled-coil region" evidence="1">
    <location>
        <begin position="94"/>
        <end position="184"/>
    </location>
</feature>
<gene>
    <name evidence="4" type="ORF">SAMN02745973_00481</name>
</gene>
<keyword evidence="5" id="KW-1185">Reference proteome</keyword>
<accession>A0A1T4KE85</accession>
<dbReference type="AlphaFoldDB" id="A0A1T4KE85"/>
<dbReference type="InterPro" id="IPR058637">
    <property type="entry name" value="YknX-like_C"/>
</dbReference>
<dbReference type="PANTHER" id="PTHR30469">
    <property type="entry name" value="MULTIDRUG RESISTANCE PROTEIN MDTA"/>
    <property type="match status" value="1"/>
</dbReference>
<dbReference type="OrthoDB" id="2015187at2"/>
<dbReference type="EMBL" id="FUWV01000002">
    <property type="protein sequence ID" value="SJZ40732.1"/>
    <property type="molecule type" value="Genomic_DNA"/>
</dbReference>
<dbReference type="GO" id="GO:0015562">
    <property type="term" value="F:efflux transmembrane transporter activity"/>
    <property type="evidence" value="ECO:0007669"/>
    <property type="project" value="TreeGrafter"/>
</dbReference>
<keyword evidence="2" id="KW-0472">Membrane</keyword>
<evidence type="ECO:0000313" key="4">
    <source>
        <dbReference type="EMBL" id="SJZ40732.1"/>
    </source>
</evidence>
<dbReference type="Proteomes" id="UP000196365">
    <property type="component" value="Unassembled WGS sequence"/>
</dbReference>
<reference evidence="4 5" key="1">
    <citation type="submission" date="2017-02" db="EMBL/GenBank/DDBJ databases">
        <authorList>
            <person name="Peterson S.W."/>
        </authorList>
    </citation>
    <scope>NUCLEOTIDE SEQUENCE [LARGE SCALE GENOMIC DNA]</scope>
    <source>
        <strain evidence="4 5">DSM 15102</strain>
    </source>
</reference>
<protein>
    <submittedName>
        <fullName evidence="4">Multidrug efflux pump subunit AcrA (Membrane-fusion protein)</fullName>
    </submittedName>
</protein>
<feature type="domain" description="YknX-like C-terminal permuted SH3-like" evidence="3">
    <location>
        <begin position="314"/>
        <end position="379"/>
    </location>
</feature>
<dbReference type="GO" id="GO:1990281">
    <property type="term" value="C:efflux pump complex"/>
    <property type="evidence" value="ECO:0007669"/>
    <property type="project" value="TreeGrafter"/>
</dbReference>
<dbReference type="Gene3D" id="1.20.5.340">
    <property type="match status" value="1"/>
</dbReference>
<keyword evidence="2" id="KW-1133">Transmembrane helix</keyword>
<keyword evidence="2" id="KW-0812">Transmembrane</keyword>
<evidence type="ECO:0000256" key="1">
    <source>
        <dbReference type="SAM" id="Coils"/>
    </source>
</evidence>
<sequence length="389" mass="43689">MTKKKKIGIIAFFIVLILLVMLAMIQNLSSKGKEEVTYKTVVVEKQEPILTEGKVMPAKTQEYTYDPQKGEISSIAVKDRESVKAGQELFRYKNQSIENELEDIKANKERLHNTLEDNTKKLQQLKKAQDNTADSLSQMNATSSVNNDTVSIHQGEIQTLETTISDLKNQIKDLDIQISRLEKQATSIITADVDGIVLLDESLKQNASLPFLKIITNDTLIQSFISEYDYYALSKGLKVGVYVNAQDRRVKGVVTDVAETAQTSPELTNMTGTSSLTGNSFGAVEMPNFQFFVRPEEEIHYDFTVQIQIPLKDIVIPESAIQKEKNQEYVFVVKNGKAQKQMIQREKRGLQNVVIKGLKLKDVIVYNPDQKLKNGMKISTTTEGESANS</sequence>